<name>A0A4Q9M259_9MICR</name>
<keyword evidence="2" id="KW-1185">Reference proteome</keyword>
<dbReference type="Proteomes" id="UP000292282">
    <property type="component" value="Unassembled WGS sequence"/>
</dbReference>
<evidence type="ECO:0000313" key="2">
    <source>
        <dbReference type="Proteomes" id="UP000292282"/>
    </source>
</evidence>
<protein>
    <submittedName>
        <fullName evidence="1">Uncharacterized protein</fullName>
    </submittedName>
</protein>
<comment type="caution">
    <text evidence="1">The sequence shown here is derived from an EMBL/GenBank/DDBJ whole genome shotgun (WGS) entry which is preliminary data.</text>
</comment>
<proteinExistence type="predicted"/>
<organism evidence="1 2">
    <name type="scientific">Hamiltosporidium tvaerminnensis</name>
    <dbReference type="NCBI Taxonomy" id="1176355"/>
    <lineage>
        <taxon>Eukaryota</taxon>
        <taxon>Fungi</taxon>
        <taxon>Fungi incertae sedis</taxon>
        <taxon>Microsporidia</taxon>
        <taxon>Dubosqiidae</taxon>
        <taxon>Hamiltosporidium</taxon>
    </lineage>
</organism>
<evidence type="ECO:0000313" key="1">
    <source>
        <dbReference type="EMBL" id="TBU20779.1"/>
    </source>
</evidence>
<accession>A0A4Q9M259</accession>
<dbReference type="AlphaFoldDB" id="A0A4Q9M259"/>
<dbReference type="EMBL" id="PITK01000023">
    <property type="protein sequence ID" value="TBU20779.1"/>
    <property type="molecule type" value="Genomic_DNA"/>
</dbReference>
<reference evidence="1 2" key="1">
    <citation type="submission" date="2017-12" db="EMBL/GenBank/DDBJ databases">
        <authorList>
            <person name="Pombert J.-F."/>
            <person name="Haag K.L."/>
            <person name="Ebert D."/>
        </authorList>
    </citation>
    <scope>NUCLEOTIDE SEQUENCE [LARGE SCALE GENOMIC DNA]</scope>
    <source>
        <strain evidence="1">IL-G-3</strain>
    </source>
</reference>
<gene>
    <name evidence="1" type="ORF">CWI38_0023p0130</name>
</gene>
<sequence>MNNNQNLQNFLEIKDIKFKAYLYESESPMGVIMRAEMHWKPTPPLKEASREQECAKNLKTKNNTPLISEGGTTLKEPTININEESDLEEEATVVKEVEENA</sequence>
<dbReference type="VEuPathDB" id="MicrosporidiaDB:CWI38_0023p0130"/>